<evidence type="ECO:0000313" key="7">
    <source>
        <dbReference type="Proteomes" id="UP000464314"/>
    </source>
</evidence>
<dbReference type="Gene3D" id="1.10.30.50">
    <property type="match status" value="1"/>
</dbReference>
<dbReference type="AlphaFoldDB" id="A0A6P1TMS0"/>
<dbReference type="PANTHER" id="PTHR41286:SF1">
    <property type="entry name" value="HNH NUCLEASE YAJD-RELATED"/>
    <property type="match status" value="1"/>
</dbReference>
<keyword evidence="7" id="KW-1185">Reference proteome</keyword>
<sequence>MPYKPKRPCSYPGCPKLTDGRFCEEHAKEEAKRYERYQRDPAVRKRYNRTWKRIRDRYIAAHPLCEQCEKQGRITPAEEVHHIKPLSQGGTNDMGNLMSLCTPCHSEITAREGGRWGR</sequence>
<dbReference type="EMBL" id="CP048000">
    <property type="protein sequence ID" value="QHQ61462.1"/>
    <property type="molecule type" value="Genomic_DNA"/>
</dbReference>
<accession>A0A6P1TMS0</accession>
<feature type="domain" description="HNH nuclease" evidence="5">
    <location>
        <begin position="53"/>
        <end position="106"/>
    </location>
</feature>
<dbReference type="RefSeq" id="WP_161838287.1">
    <property type="nucleotide sequence ID" value="NZ_CP048000.1"/>
</dbReference>
<dbReference type="InterPro" id="IPR003615">
    <property type="entry name" value="HNH_nuc"/>
</dbReference>
<evidence type="ECO:0000256" key="1">
    <source>
        <dbReference type="ARBA" id="ARBA00022722"/>
    </source>
</evidence>
<reference evidence="6 7" key="1">
    <citation type="submission" date="2020-01" db="EMBL/GenBank/DDBJ databases">
        <title>Genome analysis of Anaerocolumna sp. CBA3638.</title>
        <authorList>
            <person name="Kim J."/>
            <person name="Roh S.W."/>
        </authorList>
    </citation>
    <scope>NUCLEOTIDE SEQUENCE [LARGE SCALE GENOMIC DNA]</scope>
    <source>
        <strain evidence="6 7">CBA3638</strain>
    </source>
</reference>
<keyword evidence="6" id="KW-0255">Endonuclease</keyword>
<keyword evidence="1" id="KW-0540">Nuclease</keyword>
<dbReference type="GO" id="GO:0003676">
    <property type="term" value="F:nucleic acid binding"/>
    <property type="evidence" value="ECO:0007669"/>
    <property type="project" value="InterPro"/>
</dbReference>
<dbReference type="CDD" id="cd00085">
    <property type="entry name" value="HNHc"/>
    <property type="match status" value="1"/>
</dbReference>
<dbReference type="InterPro" id="IPR002711">
    <property type="entry name" value="HNH"/>
</dbReference>
<comment type="similarity">
    <text evidence="3">Belongs to the HNH nuclease family.</text>
</comment>
<protein>
    <recommendedName>
        <fullName evidence="4">Putative HNH nuclease YajD</fullName>
    </recommendedName>
</protein>
<evidence type="ECO:0000313" key="6">
    <source>
        <dbReference type="EMBL" id="QHQ61462.1"/>
    </source>
</evidence>
<evidence type="ECO:0000256" key="2">
    <source>
        <dbReference type="ARBA" id="ARBA00022801"/>
    </source>
</evidence>
<gene>
    <name evidence="6" type="ORF">Ana3638_12295</name>
</gene>
<dbReference type="PANTHER" id="PTHR41286">
    <property type="entry name" value="HNH NUCLEASE YAJD-RELATED"/>
    <property type="match status" value="1"/>
</dbReference>
<dbReference type="GO" id="GO:0004519">
    <property type="term" value="F:endonuclease activity"/>
    <property type="evidence" value="ECO:0007669"/>
    <property type="project" value="UniProtKB-KW"/>
</dbReference>
<dbReference type="GO" id="GO:0016787">
    <property type="term" value="F:hydrolase activity"/>
    <property type="evidence" value="ECO:0007669"/>
    <property type="project" value="UniProtKB-KW"/>
</dbReference>
<dbReference type="KEGG" id="anr:Ana3638_12295"/>
<dbReference type="Pfam" id="PF01844">
    <property type="entry name" value="HNH"/>
    <property type="match status" value="1"/>
</dbReference>
<evidence type="ECO:0000259" key="5">
    <source>
        <dbReference type="SMART" id="SM00507"/>
    </source>
</evidence>
<name>A0A6P1TMS0_9FIRM</name>
<organism evidence="6 7">
    <name type="scientific">Anaerocolumna sedimenticola</name>
    <dbReference type="NCBI Taxonomy" id="2696063"/>
    <lineage>
        <taxon>Bacteria</taxon>
        <taxon>Bacillati</taxon>
        <taxon>Bacillota</taxon>
        <taxon>Clostridia</taxon>
        <taxon>Lachnospirales</taxon>
        <taxon>Lachnospiraceae</taxon>
        <taxon>Anaerocolumna</taxon>
    </lineage>
</organism>
<dbReference type="Proteomes" id="UP000464314">
    <property type="component" value="Chromosome"/>
</dbReference>
<dbReference type="GO" id="GO:0008270">
    <property type="term" value="F:zinc ion binding"/>
    <property type="evidence" value="ECO:0007669"/>
    <property type="project" value="InterPro"/>
</dbReference>
<dbReference type="SMART" id="SM00507">
    <property type="entry name" value="HNHc"/>
    <property type="match status" value="1"/>
</dbReference>
<dbReference type="GO" id="GO:0005829">
    <property type="term" value="C:cytosol"/>
    <property type="evidence" value="ECO:0007669"/>
    <property type="project" value="TreeGrafter"/>
</dbReference>
<evidence type="ECO:0000256" key="3">
    <source>
        <dbReference type="ARBA" id="ARBA00038412"/>
    </source>
</evidence>
<evidence type="ECO:0000256" key="4">
    <source>
        <dbReference type="ARBA" id="ARBA00040194"/>
    </source>
</evidence>
<proteinExistence type="inferred from homology"/>
<keyword evidence="2" id="KW-0378">Hydrolase</keyword>